<name>A0ABP1S479_9HEXA</name>
<evidence type="ECO:0000313" key="4">
    <source>
        <dbReference type="Proteomes" id="UP001642540"/>
    </source>
</evidence>
<comment type="caution">
    <text evidence="3">The sequence shown here is derived from an EMBL/GenBank/DDBJ whole genome shotgun (WGS) entry which is preliminary data.</text>
</comment>
<feature type="chain" id="PRO_5046216837" description="Malectin domain-containing protein" evidence="1">
    <location>
        <begin position="25"/>
        <end position="636"/>
    </location>
</feature>
<dbReference type="InterPro" id="IPR021720">
    <property type="entry name" value="Malectin_dom"/>
</dbReference>
<evidence type="ECO:0000259" key="2">
    <source>
        <dbReference type="Pfam" id="PF11721"/>
    </source>
</evidence>
<evidence type="ECO:0000313" key="3">
    <source>
        <dbReference type="EMBL" id="CAL8143304.1"/>
    </source>
</evidence>
<reference evidence="3 4" key="1">
    <citation type="submission" date="2024-08" db="EMBL/GenBank/DDBJ databases">
        <authorList>
            <person name="Cucini C."/>
            <person name="Frati F."/>
        </authorList>
    </citation>
    <scope>NUCLEOTIDE SEQUENCE [LARGE SCALE GENOMIC DNA]</scope>
</reference>
<feature type="domain" description="Malectin" evidence="2">
    <location>
        <begin position="452"/>
        <end position="522"/>
    </location>
</feature>
<dbReference type="EMBL" id="CAXLJM020000154">
    <property type="protein sequence ID" value="CAL8143304.1"/>
    <property type="molecule type" value="Genomic_DNA"/>
</dbReference>
<organism evidence="3 4">
    <name type="scientific">Orchesella dallaii</name>
    <dbReference type="NCBI Taxonomy" id="48710"/>
    <lineage>
        <taxon>Eukaryota</taxon>
        <taxon>Metazoa</taxon>
        <taxon>Ecdysozoa</taxon>
        <taxon>Arthropoda</taxon>
        <taxon>Hexapoda</taxon>
        <taxon>Collembola</taxon>
        <taxon>Entomobryomorpha</taxon>
        <taxon>Entomobryoidea</taxon>
        <taxon>Orchesellidae</taxon>
        <taxon>Orchesellinae</taxon>
        <taxon>Orchesella</taxon>
    </lineage>
</organism>
<proteinExistence type="predicted"/>
<dbReference type="Proteomes" id="UP001642540">
    <property type="component" value="Unassembled WGS sequence"/>
</dbReference>
<feature type="domain" description="Malectin" evidence="2">
    <location>
        <begin position="81"/>
        <end position="178"/>
    </location>
</feature>
<dbReference type="Gene3D" id="2.60.120.430">
    <property type="entry name" value="Galactose-binding lectin"/>
    <property type="match status" value="2"/>
</dbReference>
<dbReference type="Pfam" id="PF11721">
    <property type="entry name" value="Malectin"/>
    <property type="match status" value="2"/>
</dbReference>
<feature type="signal peptide" evidence="1">
    <location>
        <begin position="1"/>
        <end position="24"/>
    </location>
</feature>
<gene>
    <name evidence="3" type="ORF">ODALV1_LOCUS29445</name>
</gene>
<keyword evidence="4" id="KW-1185">Reference proteome</keyword>
<evidence type="ECO:0000256" key="1">
    <source>
        <dbReference type="SAM" id="SignalP"/>
    </source>
</evidence>
<sequence length="636" mass="73703">MEFTTLYLYLLTFLLQISSNLSLAQLNISLPFPAPEFQDGEDQTYFNMTENHERAKRQARHPLYRKVEYYGTAYQPQRMAICINYGGYTMYGAYGYRFLQEPIYFGGIGISTNKYIHGLRDNADQQVYRTARLDWKIKYLILFQNDAHYLLRLMFAEISETFYHGRSQHIRFHQYWTLKGSFSPEGDSGGKFRGREYFYYPIVTNNVKTLTIFGQSVGLRGPATPLEILNDKFLGLAIINGLCLTSFYKCTAYCNNPGACNYNRECYYDYKRSHCIPKSQHERECRGYGRDKQRCEEYGCNFCCAKLRCQPTWETLRNCNDECRQFCMRRDDCQASGYECQFNPSTQQCTDKPYDKEQCPTYELLAESLFTETYLNKCGMDEIRDCVRIPYGINLGARAFVDDASFSYIGDPYPIQTSPYVSDIDFCGLNTFGATLWNRYIFSNFRRLYHKHCIALPIPEDGDFTVIIKFVDWGNILNHTAGRVFDIFLNDILIKENVNILEATGFRNRYEIVQPFGVRDNVKRVDCKGQSNRIKATRIHLRFVKKNPGNFDFPQASAIQVVRTKTCHNDMTRPECLGAGCLQTPSQHTCVFLPEIQCDSQIGQFCDGATGIDRELTTERPWTFGCVLPDELPYPI</sequence>
<protein>
    <recommendedName>
        <fullName evidence="2">Malectin domain-containing protein</fullName>
    </recommendedName>
</protein>
<accession>A0ABP1S479</accession>
<keyword evidence="1" id="KW-0732">Signal</keyword>